<dbReference type="AlphaFoldDB" id="A0A9X2EPV4"/>
<dbReference type="RefSeq" id="WP_252464925.1">
    <property type="nucleotide sequence ID" value="NZ_JALBWM010000010.1"/>
</dbReference>
<comment type="caution">
    <text evidence="1">The sequence shown here is derived from an EMBL/GenBank/DDBJ whole genome shotgun (WGS) entry which is preliminary data.</text>
</comment>
<dbReference type="GO" id="GO:0015774">
    <property type="term" value="P:polysaccharide transport"/>
    <property type="evidence" value="ECO:0007669"/>
    <property type="project" value="InterPro"/>
</dbReference>
<evidence type="ECO:0000313" key="2">
    <source>
        <dbReference type="Proteomes" id="UP001139028"/>
    </source>
</evidence>
<name>A0A9X2EPV4_9GAMM</name>
<evidence type="ECO:0000313" key="1">
    <source>
        <dbReference type="EMBL" id="MCO1333548.1"/>
    </source>
</evidence>
<dbReference type="GO" id="GO:0000271">
    <property type="term" value="P:polysaccharide biosynthetic process"/>
    <property type="evidence" value="ECO:0007669"/>
    <property type="project" value="InterPro"/>
</dbReference>
<gene>
    <name evidence="1" type="ORF">MO867_04260</name>
</gene>
<dbReference type="InterPro" id="IPR043148">
    <property type="entry name" value="TagF_C"/>
</dbReference>
<evidence type="ECO:0008006" key="3">
    <source>
        <dbReference type="Google" id="ProtNLM"/>
    </source>
</evidence>
<dbReference type="EMBL" id="JALBWM010000010">
    <property type="protein sequence ID" value="MCO1333548.1"/>
    <property type="molecule type" value="Genomic_DNA"/>
</dbReference>
<accession>A0A9X2EPV4</accession>
<sequence>MRILIYEPMPDIRRADVILAIARKESELGNSILLLVEEEVQLLSRNHINHPHSVNCTNIIKAKIATSGFNFAAIPRNKTLEKKFIENPRETLKHIKHYRTAYFKRALESYKPEKIIIWNGLPHYQQNFIDLARNMNPNQKFSFLEAGWFPQAGTYYEDPLGVNAQSEISFTKPRDISLEERQNVIQWKLSYREKYKSNDISDNGYVFIPLQLETDTNITKFSPFPTMNDFLKWVEPRVDPNINIIARQHPLDRRSLHNFLPRNSRVKLDNETPLHQLISKSNCILGINSTVLLETLIYEKPVYAVGDGVFSGSDAIIKLGLEEMIPTHHKFSIGKQEELLYTLLCKQEDLDLSTTTVYNNLLSAVKNCRLLGYPLSSVILANLKIWAKNKLNNHPE</sequence>
<dbReference type="Proteomes" id="UP001139028">
    <property type="component" value="Unassembled WGS sequence"/>
</dbReference>
<dbReference type="Pfam" id="PF05159">
    <property type="entry name" value="Capsule_synth"/>
    <property type="match status" value="1"/>
</dbReference>
<dbReference type="InterPro" id="IPR007833">
    <property type="entry name" value="Capsule_polysaccharide_synth"/>
</dbReference>
<proteinExistence type="predicted"/>
<organism evidence="1 2">
    <name type="scientific">Microbulbifer okhotskensis</name>
    <dbReference type="NCBI Taxonomy" id="2926617"/>
    <lineage>
        <taxon>Bacteria</taxon>
        <taxon>Pseudomonadati</taxon>
        <taxon>Pseudomonadota</taxon>
        <taxon>Gammaproteobacteria</taxon>
        <taxon>Cellvibrionales</taxon>
        <taxon>Microbulbiferaceae</taxon>
        <taxon>Microbulbifer</taxon>
    </lineage>
</organism>
<keyword evidence="2" id="KW-1185">Reference proteome</keyword>
<reference evidence="1" key="1">
    <citation type="journal article" date="2022" name="Arch. Microbiol.">
        <title>Microbulbifer okhotskensis sp. nov., isolated from a deep bottom sediment of the Okhotsk Sea.</title>
        <authorList>
            <person name="Romanenko L."/>
            <person name="Kurilenko V."/>
            <person name="Otstavnykh N."/>
            <person name="Velansky P."/>
            <person name="Isaeva M."/>
            <person name="Mikhailov V."/>
        </authorList>
    </citation>
    <scope>NUCLEOTIDE SEQUENCE</scope>
    <source>
        <strain evidence="1">OS29</strain>
    </source>
</reference>
<dbReference type="Gene3D" id="3.40.50.12580">
    <property type="match status" value="1"/>
</dbReference>
<protein>
    <recommendedName>
        <fullName evidence="3">Capsule polysaccharide biosynthesis protein</fullName>
    </recommendedName>
</protein>